<dbReference type="RefSeq" id="WP_140906266.1">
    <property type="nucleotide sequence ID" value="NZ_JBHTMD010000019.1"/>
</dbReference>
<protein>
    <submittedName>
        <fullName evidence="1">Virulence RhuM family protein</fullName>
    </submittedName>
</protein>
<dbReference type="Proteomes" id="UP000315388">
    <property type="component" value="Unassembled WGS sequence"/>
</dbReference>
<dbReference type="EMBL" id="VEWJ01000018">
    <property type="protein sequence ID" value="TPF74050.1"/>
    <property type="molecule type" value="Genomic_DNA"/>
</dbReference>
<dbReference type="AlphaFoldDB" id="A0A502BIG8"/>
<dbReference type="PANTHER" id="PTHR35810">
    <property type="entry name" value="CYTOPLASMIC PROTEIN-RELATED"/>
    <property type="match status" value="1"/>
</dbReference>
<dbReference type="PIRSF" id="PIRSF015268">
    <property type="entry name" value="Virulence_RhuM"/>
    <property type="match status" value="1"/>
</dbReference>
<sequence>MTHNIEHDEPKGELILYQTEDGQAEINLRSIDGTVWLTQAELGELFDTTPQNVTLHIKSIYEDGELAEEATCKDFLQVRTEGVRTVERRIKHYNLDVILAVGYRVRSPRGVQFRRWANTVLKEYLIKGFAMDDARLKQAEQWDYFDEWLARIRDIRASEKRFYQKVKDLYTTAVDYDKDSDEAQLFFQKVQNKMLWAITGQTAAELIAGRADPDKPNMGVMSWKGSIVRKGDVGIAKNYLNSEEIDELNRIVTMYLDYAEDQAKRRAPVTMSQWADKLDSFLSFNERDVLTHAGKLQMKVAQKLAADRYEAFDLKRKEAEALAADAEDIEALENLAKDLEGKKGGGE</sequence>
<proteinExistence type="predicted"/>
<dbReference type="InterPro" id="IPR011204">
    <property type="entry name" value="Virulence_RhuM-like"/>
</dbReference>
<evidence type="ECO:0000313" key="2">
    <source>
        <dbReference type="Proteomes" id="UP000315388"/>
    </source>
</evidence>
<organism evidence="1 2">
    <name type="scientific">Brucella gallinifaecis</name>
    <dbReference type="NCBI Taxonomy" id="215590"/>
    <lineage>
        <taxon>Bacteria</taxon>
        <taxon>Pseudomonadati</taxon>
        <taxon>Pseudomonadota</taxon>
        <taxon>Alphaproteobacteria</taxon>
        <taxon>Hyphomicrobiales</taxon>
        <taxon>Brucellaceae</taxon>
        <taxon>Brucella/Ochrobactrum group</taxon>
        <taxon>Brucella</taxon>
    </lineage>
</organism>
<dbReference type="OrthoDB" id="9802752at2"/>
<gene>
    <name evidence="1" type="ORF">FHY56_16610</name>
</gene>
<comment type="caution">
    <text evidence="1">The sequence shown here is derived from an EMBL/GenBank/DDBJ whole genome shotgun (WGS) entry which is preliminary data.</text>
</comment>
<reference evidence="1 2" key="1">
    <citation type="journal article" date="2003" name="Int. J. Syst. Evol. Microbiol.">
        <title>Towards a standardized format for the description of a novel species (of an established genus): Ochrobactrum gallinifaecis sp. nov.</title>
        <authorList>
            <person name="Kampfer P."/>
            <person name="Buczolits S."/>
            <person name="Albrecht A."/>
            <person name="Busse H.J."/>
            <person name="Stackebrandt E."/>
        </authorList>
    </citation>
    <scope>NUCLEOTIDE SEQUENCE [LARGE SCALE GENOMIC DNA]</scope>
    <source>
        <strain evidence="1 2">ISO 196</strain>
    </source>
</reference>
<accession>A0A502BIG8</accession>
<keyword evidence="2" id="KW-1185">Reference proteome</keyword>
<name>A0A502BIG8_9HYPH</name>
<dbReference type="PANTHER" id="PTHR35810:SF1">
    <property type="entry name" value="CYTOPLASMIC PROTEIN"/>
    <property type="match status" value="1"/>
</dbReference>
<dbReference type="Pfam" id="PF13310">
    <property type="entry name" value="Virulence_RhuM"/>
    <property type="match status" value="1"/>
</dbReference>
<evidence type="ECO:0000313" key="1">
    <source>
        <dbReference type="EMBL" id="TPF74050.1"/>
    </source>
</evidence>